<dbReference type="Proteomes" id="UP000644693">
    <property type="component" value="Unassembled WGS sequence"/>
</dbReference>
<evidence type="ECO:0000256" key="17">
    <source>
        <dbReference type="PIRNR" id="PIRNR009437"/>
    </source>
</evidence>
<keyword evidence="14 16" id="KW-0472">Membrane</keyword>
<keyword evidence="11 16" id="KW-0915">Sodium</keyword>
<evidence type="ECO:0000256" key="8">
    <source>
        <dbReference type="ARBA" id="ARBA00022967"/>
    </source>
</evidence>
<comment type="cofactor">
    <cofactor evidence="16 17">
        <name>FMN</name>
        <dbReference type="ChEBI" id="CHEBI:58210"/>
    </cofactor>
</comment>
<evidence type="ECO:0000256" key="3">
    <source>
        <dbReference type="ARBA" id="ARBA00022519"/>
    </source>
</evidence>
<dbReference type="GO" id="GO:0006814">
    <property type="term" value="P:sodium ion transport"/>
    <property type="evidence" value="ECO:0007669"/>
    <property type="project" value="UniProtKB-UniRule"/>
</dbReference>
<protein>
    <recommendedName>
        <fullName evidence="16 17">Na(+)-translocating NADH-quinone reductase subunit C</fullName>
        <shortName evidence="16 17">Na(+)-NQR subunit C</shortName>
        <shortName evidence="16 17">Na(+)-translocating NQR subunit C</shortName>
        <ecNumber evidence="16 17">7.2.1.1</ecNumber>
    </recommendedName>
    <alternativeName>
        <fullName evidence="16 17">NQR complex subunit C</fullName>
    </alternativeName>
    <alternativeName>
        <fullName evidence="16 17">NQR-1 subunit C</fullName>
    </alternativeName>
</protein>
<feature type="domain" description="FMN-binding" evidence="18">
    <location>
        <begin position="143"/>
        <end position="243"/>
    </location>
</feature>
<accession>A0A919CJ52</accession>
<name>A0A919CJ52_9GAMM</name>
<dbReference type="RefSeq" id="WP_189476040.1">
    <property type="nucleotide sequence ID" value="NZ_BMYM01000001.1"/>
</dbReference>
<evidence type="ECO:0000256" key="16">
    <source>
        <dbReference type="HAMAP-Rule" id="MF_00427"/>
    </source>
</evidence>
<dbReference type="InterPro" id="IPR010204">
    <property type="entry name" value="NqrC"/>
</dbReference>
<evidence type="ECO:0000313" key="20">
    <source>
        <dbReference type="Proteomes" id="UP000644693"/>
    </source>
</evidence>
<feature type="modified residue" description="FMN phosphoryl threonine" evidence="16">
    <location>
        <position position="226"/>
    </location>
</feature>
<dbReference type="EC" id="7.2.1.1" evidence="16 17"/>
<evidence type="ECO:0000256" key="10">
    <source>
        <dbReference type="ARBA" id="ARBA00023027"/>
    </source>
</evidence>
<keyword evidence="5 16" id="KW-0285">Flavoprotein</keyword>
<keyword evidence="13 16" id="KW-0830">Ubiquinone</keyword>
<keyword evidence="8 16" id="KW-1278">Translocase</keyword>
<organism evidence="19 20">
    <name type="scientific">Parahalioglobus pacificus</name>
    <dbReference type="NCBI Taxonomy" id="930806"/>
    <lineage>
        <taxon>Bacteria</taxon>
        <taxon>Pseudomonadati</taxon>
        <taxon>Pseudomonadota</taxon>
        <taxon>Gammaproteobacteria</taxon>
        <taxon>Cellvibrionales</taxon>
        <taxon>Halieaceae</taxon>
        <taxon>Parahalioglobus</taxon>
    </lineage>
</organism>
<keyword evidence="20" id="KW-1185">Reference proteome</keyword>
<dbReference type="AlphaFoldDB" id="A0A919CJ52"/>
<evidence type="ECO:0000256" key="1">
    <source>
        <dbReference type="ARBA" id="ARBA00022448"/>
    </source>
</evidence>
<dbReference type="PANTHER" id="PTHR37838:SF1">
    <property type="entry name" value="NA(+)-TRANSLOCATING NADH-QUINONE REDUCTASE SUBUNIT C"/>
    <property type="match status" value="1"/>
</dbReference>
<evidence type="ECO:0000256" key="14">
    <source>
        <dbReference type="ARBA" id="ARBA00023136"/>
    </source>
</evidence>
<keyword evidence="15 16" id="KW-0739">Sodium transport</keyword>
<evidence type="ECO:0000256" key="11">
    <source>
        <dbReference type="ARBA" id="ARBA00023053"/>
    </source>
</evidence>
<comment type="subunit">
    <text evidence="16 17">Composed of six subunits; NqrA, NqrB, NqrC, NqrD, NqrE and NqrF.</text>
</comment>
<keyword evidence="1 16" id="KW-0813">Transport</keyword>
<comment type="caution">
    <text evidence="19">The sequence shown here is derived from an EMBL/GenBank/DDBJ whole genome shotgun (WGS) entry which is preliminary data.</text>
</comment>
<reference evidence="19" key="2">
    <citation type="submission" date="2020-09" db="EMBL/GenBank/DDBJ databases">
        <authorList>
            <person name="Sun Q."/>
            <person name="Kim S."/>
        </authorList>
    </citation>
    <scope>NUCLEOTIDE SEQUENCE</scope>
    <source>
        <strain evidence="19">KCTC 23430</strain>
    </source>
</reference>
<evidence type="ECO:0000313" key="19">
    <source>
        <dbReference type="EMBL" id="GHD30150.1"/>
    </source>
</evidence>
<evidence type="ECO:0000256" key="9">
    <source>
        <dbReference type="ARBA" id="ARBA00022989"/>
    </source>
</evidence>
<evidence type="ECO:0000256" key="4">
    <source>
        <dbReference type="ARBA" id="ARBA00022553"/>
    </source>
</evidence>
<evidence type="ECO:0000256" key="5">
    <source>
        <dbReference type="ARBA" id="ARBA00022630"/>
    </source>
</evidence>
<keyword evidence="10 16" id="KW-0520">NAD</keyword>
<comment type="caution">
    <text evidence="16">Lacks conserved residue(s) required for the propagation of feature annotation.</text>
</comment>
<dbReference type="EMBL" id="BMYM01000001">
    <property type="protein sequence ID" value="GHD30150.1"/>
    <property type="molecule type" value="Genomic_DNA"/>
</dbReference>
<comment type="catalytic activity">
    <reaction evidence="16 17">
        <text>a ubiquinone + n Na(+)(in) + NADH + H(+) = a ubiquinol + n Na(+)(out) + NAD(+)</text>
        <dbReference type="Rhea" id="RHEA:47748"/>
        <dbReference type="Rhea" id="RHEA-COMP:9565"/>
        <dbReference type="Rhea" id="RHEA-COMP:9566"/>
        <dbReference type="ChEBI" id="CHEBI:15378"/>
        <dbReference type="ChEBI" id="CHEBI:16389"/>
        <dbReference type="ChEBI" id="CHEBI:17976"/>
        <dbReference type="ChEBI" id="CHEBI:29101"/>
        <dbReference type="ChEBI" id="CHEBI:57540"/>
        <dbReference type="ChEBI" id="CHEBI:57945"/>
        <dbReference type="EC" id="7.2.1.1"/>
    </reaction>
</comment>
<dbReference type="HAMAP" id="MF_00427">
    <property type="entry name" value="NqrC"/>
    <property type="match status" value="1"/>
</dbReference>
<evidence type="ECO:0000256" key="2">
    <source>
        <dbReference type="ARBA" id="ARBA00022475"/>
    </source>
</evidence>
<sequence length="257" mass="27695">MSSNDSIKKILTVAFALCIVCSVIVSTAAVILKPQQQANQELDRKRNILAAAGMLQEGASVDEQFAQIDTRVVDLRTGRFSTDVDATSYNQRAAAKDGSMSDALPSDNDPAKIIRREHYALVYLASTADGGIDKIILPVHGYGLWGQLYGFIALESDANTVAGLGFYEHKETPGLGGEVDNPRWKSLWPGKQVYNNGEVALRVLKGTVDPQAADASYQVDGLAGATLTTRGVSNLVQYWLGENGFEPFLQNLKTGDA</sequence>
<evidence type="ECO:0000256" key="7">
    <source>
        <dbReference type="ARBA" id="ARBA00022692"/>
    </source>
</evidence>
<dbReference type="Pfam" id="PF04205">
    <property type="entry name" value="FMN_bind"/>
    <property type="match status" value="1"/>
</dbReference>
<evidence type="ECO:0000256" key="6">
    <source>
        <dbReference type="ARBA" id="ARBA00022643"/>
    </source>
</evidence>
<reference evidence="19" key="1">
    <citation type="journal article" date="2014" name="Int. J. Syst. Evol. Microbiol.">
        <title>Complete genome sequence of Corynebacterium casei LMG S-19264T (=DSM 44701T), isolated from a smear-ripened cheese.</title>
        <authorList>
            <consortium name="US DOE Joint Genome Institute (JGI-PGF)"/>
            <person name="Walter F."/>
            <person name="Albersmeier A."/>
            <person name="Kalinowski J."/>
            <person name="Ruckert C."/>
        </authorList>
    </citation>
    <scope>NUCLEOTIDE SEQUENCE</scope>
    <source>
        <strain evidence="19">KCTC 23430</strain>
    </source>
</reference>
<comment type="function">
    <text evidence="16">NQR complex catalyzes the reduction of ubiquinone-1 to ubiquinol by two successive reactions, coupled with the transport of Na(+) ions from the cytoplasm to the periplasm. NqrA to NqrE are probably involved in the second step, the conversion of ubisemiquinone to ubiquinol.</text>
</comment>
<proteinExistence type="inferred from homology"/>
<keyword evidence="3" id="KW-0997">Cell inner membrane</keyword>
<dbReference type="GO" id="GO:0005886">
    <property type="term" value="C:plasma membrane"/>
    <property type="evidence" value="ECO:0007669"/>
    <property type="project" value="UniProtKB-SubCell"/>
</dbReference>
<comment type="subcellular location">
    <subcellularLocation>
        <location evidence="16">Cell membrane</location>
        <topology evidence="16">Single-pass membrane protein</topology>
    </subcellularLocation>
</comment>
<dbReference type="PIRSF" id="PIRSF009437">
    <property type="entry name" value="NQR-1_subunit_C"/>
    <property type="match status" value="1"/>
</dbReference>
<evidence type="ECO:0000256" key="13">
    <source>
        <dbReference type="ARBA" id="ARBA00023075"/>
    </source>
</evidence>
<keyword evidence="12 16" id="KW-0406">Ion transport</keyword>
<dbReference type="PANTHER" id="PTHR37838">
    <property type="entry name" value="NA(+)-TRANSLOCATING NADH-QUINONE REDUCTASE SUBUNIT C"/>
    <property type="match status" value="1"/>
</dbReference>
<keyword evidence="9 16" id="KW-1133">Transmembrane helix</keyword>
<comment type="similarity">
    <text evidence="16 17">Belongs to the NqrC family.</text>
</comment>
<dbReference type="SMART" id="SM00900">
    <property type="entry name" value="FMN_bind"/>
    <property type="match status" value="1"/>
</dbReference>
<dbReference type="GO" id="GO:0010181">
    <property type="term" value="F:FMN binding"/>
    <property type="evidence" value="ECO:0007669"/>
    <property type="project" value="UniProtKB-UniRule"/>
</dbReference>
<keyword evidence="7 16" id="KW-0812">Transmembrane</keyword>
<gene>
    <name evidence="16 19" type="primary">nqrC</name>
    <name evidence="19" type="ORF">GCM10007053_11620</name>
</gene>
<dbReference type="GO" id="GO:0016655">
    <property type="term" value="F:oxidoreductase activity, acting on NAD(P)H, quinone or similar compound as acceptor"/>
    <property type="evidence" value="ECO:0007669"/>
    <property type="project" value="UniProtKB-UniRule"/>
</dbReference>
<keyword evidence="2 16" id="KW-1003">Cell membrane</keyword>
<dbReference type="InterPro" id="IPR007329">
    <property type="entry name" value="FMN-bd"/>
</dbReference>
<evidence type="ECO:0000256" key="12">
    <source>
        <dbReference type="ARBA" id="ARBA00023065"/>
    </source>
</evidence>
<dbReference type="NCBIfam" id="TIGR01938">
    <property type="entry name" value="nqrC"/>
    <property type="match status" value="1"/>
</dbReference>
<keyword evidence="4 16" id="KW-0597">Phosphoprotein</keyword>
<evidence type="ECO:0000259" key="18">
    <source>
        <dbReference type="SMART" id="SM00900"/>
    </source>
</evidence>
<dbReference type="NCBIfam" id="NF003749">
    <property type="entry name" value="PRK05346.1-5"/>
    <property type="match status" value="1"/>
</dbReference>
<evidence type="ECO:0000256" key="15">
    <source>
        <dbReference type="ARBA" id="ARBA00023201"/>
    </source>
</evidence>
<keyword evidence="6 16" id="KW-0288">FMN</keyword>